<keyword evidence="5" id="KW-1185">Reference proteome</keyword>
<evidence type="ECO:0000313" key="4">
    <source>
        <dbReference type="EMBL" id="ETO12517.1"/>
    </source>
</evidence>
<dbReference type="PROSITE" id="PS50082">
    <property type="entry name" value="WD_REPEATS_2"/>
    <property type="match status" value="1"/>
</dbReference>
<evidence type="ECO:0000313" key="5">
    <source>
        <dbReference type="Proteomes" id="UP000023152"/>
    </source>
</evidence>
<feature type="repeat" description="WD" evidence="3">
    <location>
        <begin position="55"/>
        <end position="96"/>
    </location>
</feature>
<dbReference type="PANTHER" id="PTHR45333">
    <property type="entry name" value="MEMBRANE PROTEIN-RELATED"/>
    <property type="match status" value="1"/>
</dbReference>
<keyword evidence="1 3" id="KW-0853">WD repeat</keyword>
<dbReference type="InterPro" id="IPR001680">
    <property type="entry name" value="WD40_rpt"/>
</dbReference>
<dbReference type="SMART" id="SM00320">
    <property type="entry name" value="WD40"/>
    <property type="match status" value="1"/>
</dbReference>
<dbReference type="PANTHER" id="PTHR45333:SF1">
    <property type="entry name" value="CHROMOSOME UNDETERMINED SCAFFOLD_625, WHOLE GENOME SHOTGUN SEQUENCE"/>
    <property type="match status" value="1"/>
</dbReference>
<protein>
    <submittedName>
        <fullName evidence="4">WD repeat-containing protein</fullName>
    </submittedName>
</protein>
<evidence type="ECO:0000256" key="1">
    <source>
        <dbReference type="ARBA" id="ARBA00022574"/>
    </source>
</evidence>
<dbReference type="InterPro" id="IPR019775">
    <property type="entry name" value="WD40_repeat_CS"/>
</dbReference>
<organism evidence="4 5">
    <name type="scientific">Reticulomyxa filosa</name>
    <dbReference type="NCBI Taxonomy" id="46433"/>
    <lineage>
        <taxon>Eukaryota</taxon>
        <taxon>Sar</taxon>
        <taxon>Rhizaria</taxon>
        <taxon>Retaria</taxon>
        <taxon>Foraminifera</taxon>
        <taxon>Monothalamids</taxon>
        <taxon>Reticulomyxidae</taxon>
        <taxon>Reticulomyxa</taxon>
    </lineage>
</organism>
<dbReference type="InterPro" id="IPR015943">
    <property type="entry name" value="WD40/YVTN_repeat-like_dom_sf"/>
</dbReference>
<dbReference type="Proteomes" id="UP000023152">
    <property type="component" value="Unassembled WGS sequence"/>
</dbReference>
<dbReference type="Pfam" id="PF00400">
    <property type="entry name" value="WD40"/>
    <property type="match status" value="1"/>
</dbReference>
<evidence type="ECO:0000256" key="3">
    <source>
        <dbReference type="PROSITE-ProRule" id="PRU00221"/>
    </source>
</evidence>
<dbReference type="PROSITE" id="PS50294">
    <property type="entry name" value="WD_REPEATS_REGION"/>
    <property type="match status" value="1"/>
</dbReference>
<comment type="caution">
    <text evidence="4">The sequence shown here is derived from an EMBL/GenBank/DDBJ whole genome shotgun (WGS) entry which is preliminary data.</text>
</comment>
<sequence length="120" mass="13665">MIVSTSANTINFWSVKTSGRLKEIKIDDAILARFFPDNNIIRIWDVESGKELKQLEGDSDVVNDVKYFPDGQIILSCSSDKTIRLWNVKSGNQKQKIEINDVVSCIDILSDGSQFVFRFF</sequence>
<dbReference type="PROSITE" id="PS00678">
    <property type="entry name" value="WD_REPEATS_1"/>
    <property type="match status" value="1"/>
</dbReference>
<keyword evidence="2" id="KW-0677">Repeat</keyword>
<dbReference type="InterPro" id="IPR036322">
    <property type="entry name" value="WD40_repeat_dom_sf"/>
</dbReference>
<dbReference type="AlphaFoldDB" id="X6MGH9"/>
<name>X6MGH9_RETFI</name>
<dbReference type="Gene3D" id="2.130.10.10">
    <property type="entry name" value="YVTN repeat-like/Quinoprotein amine dehydrogenase"/>
    <property type="match status" value="1"/>
</dbReference>
<dbReference type="OrthoDB" id="1932312at2759"/>
<evidence type="ECO:0000256" key="2">
    <source>
        <dbReference type="ARBA" id="ARBA00022737"/>
    </source>
</evidence>
<dbReference type="EMBL" id="ASPP01021332">
    <property type="protein sequence ID" value="ETO12517.1"/>
    <property type="molecule type" value="Genomic_DNA"/>
</dbReference>
<dbReference type="SUPFAM" id="SSF50978">
    <property type="entry name" value="WD40 repeat-like"/>
    <property type="match status" value="1"/>
</dbReference>
<gene>
    <name evidence="4" type="ORF">RFI_24858</name>
</gene>
<proteinExistence type="predicted"/>
<reference evidence="4 5" key="1">
    <citation type="journal article" date="2013" name="Curr. Biol.">
        <title>The Genome of the Foraminiferan Reticulomyxa filosa.</title>
        <authorList>
            <person name="Glockner G."/>
            <person name="Hulsmann N."/>
            <person name="Schleicher M."/>
            <person name="Noegel A.A."/>
            <person name="Eichinger L."/>
            <person name="Gallinger C."/>
            <person name="Pawlowski J."/>
            <person name="Sierra R."/>
            <person name="Euteneuer U."/>
            <person name="Pillet L."/>
            <person name="Moustafa A."/>
            <person name="Platzer M."/>
            <person name="Groth M."/>
            <person name="Szafranski K."/>
            <person name="Schliwa M."/>
        </authorList>
    </citation>
    <scope>NUCLEOTIDE SEQUENCE [LARGE SCALE GENOMIC DNA]</scope>
</reference>
<accession>X6MGH9</accession>